<accession>A0A9D9DP92</accession>
<proteinExistence type="predicted"/>
<dbReference type="SUPFAM" id="SSF89392">
    <property type="entry name" value="Prokaryotic lipoproteins and lipoprotein localization factors"/>
    <property type="match status" value="1"/>
</dbReference>
<reference evidence="2" key="1">
    <citation type="submission" date="2020-10" db="EMBL/GenBank/DDBJ databases">
        <authorList>
            <person name="Gilroy R."/>
        </authorList>
    </citation>
    <scope>NUCLEOTIDE SEQUENCE</scope>
    <source>
        <strain evidence="2">10192</strain>
    </source>
</reference>
<dbReference type="EMBL" id="JADIND010000032">
    <property type="protein sequence ID" value="MBO8430036.1"/>
    <property type="molecule type" value="Genomic_DNA"/>
</dbReference>
<name>A0A9D9DP92_9BACT</name>
<organism evidence="2 3">
    <name type="scientific">Candidatus Scatousia excrementipullorum</name>
    <dbReference type="NCBI Taxonomy" id="2840936"/>
    <lineage>
        <taxon>Bacteria</taxon>
        <taxon>Candidatus Scatousia</taxon>
    </lineage>
</organism>
<evidence type="ECO:0000313" key="2">
    <source>
        <dbReference type="EMBL" id="MBO8430036.1"/>
    </source>
</evidence>
<evidence type="ECO:0008006" key="4">
    <source>
        <dbReference type="Google" id="ProtNLM"/>
    </source>
</evidence>
<protein>
    <recommendedName>
        <fullName evidence="4">Lipoprotein</fullName>
    </recommendedName>
</protein>
<gene>
    <name evidence="2" type="ORF">IAC76_01480</name>
</gene>
<reference evidence="2" key="2">
    <citation type="journal article" date="2021" name="PeerJ">
        <title>Extensive microbial diversity within the chicken gut microbiome revealed by metagenomics and culture.</title>
        <authorList>
            <person name="Gilroy R."/>
            <person name="Ravi A."/>
            <person name="Getino M."/>
            <person name="Pursley I."/>
            <person name="Horton D.L."/>
            <person name="Alikhan N.F."/>
            <person name="Baker D."/>
            <person name="Gharbi K."/>
            <person name="Hall N."/>
            <person name="Watson M."/>
            <person name="Adriaenssens E.M."/>
            <person name="Foster-Nyarko E."/>
            <person name="Jarju S."/>
            <person name="Secka A."/>
            <person name="Antonio M."/>
            <person name="Oren A."/>
            <person name="Chaudhuri R.R."/>
            <person name="La Ragione R."/>
            <person name="Hildebrand F."/>
            <person name="Pallen M.J."/>
        </authorList>
    </citation>
    <scope>NUCLEOTIDE SEQUENCE</scope>
    <source>
        <strain evidence="2">10192</strain>
    </source>
</reference>
<evidence type="ECO:0000313" key="3">
    <source>
        <dbReference type="Proteomes" id="UP000823632"/>
    </source>
</evidence>
<keyword evidence="1" id="KW-0732">Signal</keyword>
<dbReference type="AlphaFoldDB" id="A0A9D9DP92"/>
<dbReference type="Proteomes" id="UP000823632">
    <property type="component" value="Unassembled WGS sequence"/>
</dbReference>
<feature type="chain" id="PRO_5039283013" description="Lipoprotein" evidence="1">
    <location>
        <begin position="21"/>
        <end position="171"/>
    </location>
</feature>
<feature type="signal peptide" evidence="1">
    <location>
        <begin position="1"/>
        <end position="20"/>
    </location>
</feature>
<comment type="caution">
    <text evidence="2">The sequence shown here is derived from an EMBL/GenBank/DDBJ whole genome shotgun (WGS) entry which is preliminary data.</text>
</comment>
<sequence>MKKLLILTIIILSGAGCAFADIFSHPAKVETIQIPQFQNVSCKFSQTRTIPQSNVEIESGGEFQYIKDKGVIFETKFPVQMTTNYTTDENKRMSSIIAAINNKDYSYLNKNFNMFYEKNAQIWTVALKPKADSKISPHISSIVIQGQTYINKLDINTVKNGSTKINFTECR</sequence>
<evidence type="ECO:0000256" key="1">
    <source>
        <dbReference type="SAM" id="SignalP"/>
    </source>
</evidence>
<dbReference type="PROSITE" id="PS51257">
    <property type="entry name" value="PROKAR_LIPOPROTEIN"/>
    <property type="match status" value="1"/>
</dbReference>
<dbReference type="InterPro" id="IPR029046">
    <property type="entry name" value="LolA/LolB/LppX"/>
</dbReference>